<dbReference type="AlphaFoldDB" id="A0A8T3C3C5"/>
<dbReference type="PROSITE" id="PS01031">
    <property type="entry name" value="SHSP"/>
    <property type="match status" value="1"/>
</dbReference>
<evidence type="ECO:0000313" key="6">
    <source>
        <dbReference type="Proteomes" id="UP000829196"/>
    </source>
</evidence>
<name>A0A8T3C3C5_DENNO</name>
<evidence type="ECO:0000313" key="5">
    <source>
        <dbReference type="EMBL" id="KAI0524141.1"/>
    </source>
</evidence>
<gene>
    <name evidence="5" type="ORF">KFK09_003505</name>
</gene>
<dbReference type="CDD" id="cd06464">
    <property type="entry name" value="ACD_sHsps-like"/>
    <property type="match status" value="1"/>
</dbReference>
<evidence type="ECO:0000256" key="2">
    <source>
        <dbReference type="PROSITE-ProRule" id="PRU00285"/>
    </source>
</evidence>
<sequence>MDYAIAAMRIARILDHVSGCEDVPSPISHLTAMNCSSTLNSMDRRYADRTIIAPDENQEEPLFCRRAWENTIIPDLGNVHLSKQDSTSSSTEALKFSGTSRGKLEEELVFSKTSRPSISDVDTGLVWSPRIDVAESSSSYVIIAELPGVSINGIRVEVDNHKLTITGKRVMQQQWRVMNSSGDSNLTYHRKEILQGPYEVIWPLPKDVNRDHISAEFVDGFLQILVPKI</sequence>
<dbReference type="OrthoDB" id="1431247at2759"/>
<evidence type="ECO:0000256" key="3">
    <source>
        <dbReference type="RuleBase" id="RU003616"/>
    </source>
</evidence>
<dbReference type="InterPro" id="IPR002068">
    <property type="entry name" value="A-crystallin/Hsp20_dom"/>
</dbReference>
<feature type="domain" description="SHSP" evidence="4">
    <location>
        <begin position="122"/>
        <end position="229"/>
    </location>
</feature>
<comment type="caution">
    <text evidence="5">The sequence shown here is derived from an EMBL/GenBank/DDBJ whole genome shotgun (WGS) entry which is preliminary data.</text>
</comment>
<dbReference type="SMR" id="A0A8T3C3C5"/>
<dbReference type="Pfam" id="PF00011">
    <property type="entry name" value="HSP20"/>
    <property type="match status" value="1"/>
</dbReference>
<dbReference type="SUPFAM" id="SSF49764">
    <property type="entry name" value="HSP20-like chaperones"/>
    <property type="match status" value="1"/>
</dbReference>
<dbReference type="Gene3D" id="2.60.40.790">
    <property type="match status" value="1"/>
</dbReference>
<dbReference type="PANTHER" id="PTHR11527">
    <property type="entry name" value="HEAT-SHOCK PROTEIN 20 FAMILY MEMBER"/>
    <property type="match status" value="1"/>
</dbReference>
<comment type="similarity">
    <text evidence="2 3">Belongs to the small heat shock protein (HSP20) family.</text>
</comment>
<reference evidence="5" key="1">
    <citation type="journal article" date="2022" name="Front. Genet.">
        <title>Chromosome-Scale Assembly of the Dendrobium nobile Genome Provides Insights Into the Molecular Mechanism of the Biosynthesis of the Medicinal Active Ingredient of Dendrobium.</title>
        <authorList>
            <person name="Xu Q."/>
            <person name="Niu S.-C."/>
            <person name="Li K.-L."/>
            <person name="Zheng P.-J."/>
            <person name="Zhang X.-J."/>
            <person name="Jia Y."/>
            <person name="Liu Y."/>
            <person name="Niu Y.-X."/>
            <person name="Yu L.-H."/>
            <person name="Chen D.-F."/>
            <person name="Zhang G.-Q."/>
        </authorList>
    </citation>
    <scope>NUCLEOTIDE SEQUENCE</scope>
    <source>
        <tissue evidence="5">Leaf</tissue>
    </source>
</reference>
<evidence type="ECO:0000256" key="1">
    <source>
        <dbReference type="ARBA" id="ARBA00023016"/>
    </source>
</evidence>
<keyword evidence="6" id="KW-1185">Reference proteome</keyword>
<dbReference type="InterPro" id="IPR031107">
    <property type="entry name" value="Small_HSP"/>
</dbReference>
<organism evidence="5 6">
    <name type="scientific">Dendrobium nobile</name>
    <name type="common">Orchid</name>
    <dbReference type="NCBI Taxonomy" id="94219"/>
    <lineage>
        <taxon>Eukaryota</taxon>
        <taxon>Viridiplantae</taxon>
        <taxon>Streptophyta</taxon>
        <taxon>Embryophyta</taxon>
        <taxon>Tracheophyta</taxon>
        <taxon>Spermatophyta</taxon>
        <taxon>Magnoliopsida</taxon>
        <taxon>Liliopsida</taxon>
        <taxon>Asparagales</taxon>
        <taxon>Orchidaceae</taxon>
        <taxon>Epidendroideae</taxon>
        <taxon>Malaxideae</taxon>
        <taxon>Dendrobiinae</taxon>
        <taxon>Dendrobium</taxon>
    </lineage>
</organism>
<keyword evidence="1" id="KW-0346">Stress response</keyword>
<evidence type="ECO:0000259" key="4">
    <source>
        <dbReference type="PROSITE" id="PS01031"/>
    </source>
</evidence>
<protein>
    <recommendedName>
        <fullName evidence="4">SHSP domain-containing protein</fullName>
    </recommendedName>
</protein>
<dbReference type="EMBL" id="JAGYWB010000004">
    <property type="protein sequence ID" value="KAI0524141.1"/>
    <property type="molecule type" value="Genomic_DNA"/>
</dbReference>
<accession>A0A8T3C3C5</accession>
<proteinExistence type="inferred from homology"/>
<dbReference type="Proteomes" id="UP000829196">
    <property type="component" value="Unassembled WGS sequence"/>
</dbReference>
<dbReference type="InterPro" id="IPR008978">
    <property type="entry name" value="HSP20-like_chaperone"/>
</dbReference>